<dbReference type="Proteomes" id="UP000189670">
    <property type="component" value="Unassembled WGS sequence"/>
</dbReference>
<dbReference type="EMBL" id="ATBP01000606">
    <property type="protein sequence ID" value="ETR69589.1"/>
    <property type="molecule type" value="Genomic_DNA"/>
</dbReference>
<dbReference type="AlphaFoldDB" id="A0A1V1P3W1"/>
<accession>A0A1V1P3W1</accession>
<evidence type="ECO:0000313" key="2">
    <source>
        <dbReference type="Proteomes" id="UP000189670"/>
    </source>
</evidence>
<sequence>MIVLIIITVNFSFARYKVELKDAIQILKILAGMNGLVNPQLEEGVFSVLDPRGWTPERQVVALSPRLDSMDNKTIGLLDSDMGCSIIHESAP</sequence>
<gene>
    <name evidence="1" type="ORF">OMM_09464</name>
</gene>
<reference evidence="2" key="1">
    <citation type="submission" date="2012-11" db="EMBL/GenBank/DDBJ databases">
        <authorList>
            <person name="Lucero-Rivera Y.E."/>
            <person name="Tovar-Ramirez D."/>
        </authorList>
    </citation>
    <scope>NUCLEOTIDE SEQUENCE [LARGE SCALE GENOMIC DNA]</scope>
    <source>
        <strain evidence="2">Araruama</strain>
    </source>
</reference>
<protein>
    <submittedName>
        <fullName evidence="1">Uncharacterized protein</fullName>
    </submittedName>
</protein>
<name>A0A1V1P3W1_9BACT</name>
<proteinExistence type="predicted"/>
<evidence type="ECO:0000313" key="1">
    <source>
        <dbReference type="EMBL" id="ETR69589.1"/>
    </source>
</evidence>
<organism evidence="1 2">
    <name type="scientific">Candidatus Magnetoglobus multicellularis str. Araruama</name>
    <dbReference type="NCBI Taxonomy" id="890399"/>
    <lineage>
        <taxon>Bacteria</taxon>
        <taxon>Pseudomonadati</taxon>
        <taxon>Thermodesulfobacteriota</taxon>
        <taxon>Desulfobacteria</taxon>
        <taxon>Desulfobacterales</taxon>
        <taxon>Desulfobacteraceae</taxon>
        <taxon>Candidatus Magnetoglobus</taxon>
    </lineage>
</organism>
<comment type="caution">
    <text evidence="1">The sequence shown here is derived from an EMBL/GenBank/DDBJ whole genome shotgun (WGS) entry which is preliminary data.</text>
</comment>